<dbReference type="PANTHER" id="PTHR35601">
    <property type="entry name" value="TOXIN RELE"/>
    <property type="match status" value="1"/>
</dbReference>
<keyword evidence="4" id="KW-1185">Reference proteome</keyword>
<comment type="similarity">
    <text evidence="1">Belongs to the RelE toxin family.</text>
</comment>
<sequence length="95" mass="10994">MTFELEFKKTALKEWKKLGSTVREQFKKKLTEVLEGPHIPSAKLSGSNNLYKIKLRQAGYRLVYEVQDEKVTITVISVGKRDKGQIYKIAQHRIS</sequence>
<dbReference type="RefSeq" id="WP_343856676.1">
    <property type="nucleotide sequence ID" value="NZ_BAAAFD010000002.1"/>
</dbReference>
<dbReference type="Pfam" id="PF05016">
    <property type="entry name" value="ParE_toxin"/>
    <property type="match status" value="1"/>
</dbReference>
<dbReference type="InterPro" id="IPR035093">
    <property type="entry name" value="RelE/ParE_toxin_dom_sf"/>
</dbReference>
<dbReference type="Gene3D" id="3.30.2310.20">
    <property type="entry name" value="RelE-like"/>
    <property type="match status" value="1"/>
</dbReference>
<evidence type="ECO:0000313" key="4">
    <source>
        <dbReference type="Proteomes" id="UP001500359"/>
    </source>
</evidence>
<dbReference type="EMBL" id="BAAAFD010000002">
    <property type="protein sequence ID" value="GAA0853826.1"/>
    <property type="molecule type" value="Genomic_DNA"/>
</dbReference>
<organism evidence="3 4">
    <name type="scientific">Aliiglaciecola litoralis</name>
    <dbReference type="NCBI Taxonomy" id="582857"/>
    <lineage>
        <taxon>Bacteria</taxon>
        <taxon>Pseudomonadati</taxon>
        <taxon>Pseudomonadota</taxon>
        <taxon>Gammaproteobacteria</taxon>
        <taxon>Alteromonadales</taxon>
        <taxon>Alteromonadaceae</taxon>
        <taxon>Aliiglaciecola</taxon>
    </lineage>
</organism>
<dbReference type="NCBIfam" id="TIGR02385">
    <property type="entry name" value="RelE_StbE"/>
    <property type="match status" value="1"/>
</dbReference>
<reference evidence="4" key="1">
    <citation type="journal article" date="2019" name="Int. J. Syst. Evol. Microbiol.">
        <title>The Global Catalogue of Microorganisms (GCM) 10K type strain sequencing project: providing services to taxonomists for standard genome sequencing and annotation.</title>
        <authorList>
            <consortium name="The Broad Institute Genomics Platform"/>
            <consortium name="The Broad Institute Genome Sequencing Center for Infectious Disease"/>
            <person name="Wu L."/>
            <person name="Ma J."/>
        </authorList>
    </citation>
    <scope>NUCLEOTIDE SEQUENCE [LARGE SCALE GENOMIC DNA]</scope>
    <source>
        <strain evidence="4">JCM 15896</strain>
    </source>
</reference>
<dbReference type="SUPFAM" id="SSF143011">
    <property type="entry name" value="RelE-like"/>
    <property type="match status" value="1"/>
</dbReference>
<evidence type="ECO:0000256" key="2">
    <source>
        <dbReference type="ARBA" id="ARBA00022649"/>
    </source>
</evidence>
<accession>A0ABP3WNA6</accession>
<proteinExistence type="inferred from homology"/>
<comment type="caution">
    <text evidence="3">The sequence shown here is derived from an EMBL/GenBank/DDBJ whole genome shotgun (WGS) entry which is preliminary data.</text>
</comment>
<evidence type="ECO:0000313" key="3">
    <source>
        <dbReference type="EMBL" id="GAA0853826.1"/>
    </source>
</evidence>
<gene>
    <name evidence="3" type="ORF">GCM10009114_07560</name>
</gene>
<dbReference type="PANTHER" id="PTHR35601:SF1">
    <property type="entry name" value="TOXIN RELE"/>
    <property type="match status" value="1"/>
</dbReference>
<name>A0ABP3WNA6_9ALTE</name>
<dbReference type="InterPro" id="IPR007712">
    <property type="entry name" value="RelE/ParE_toxin"/>
</dbReference>
<protein>
    <submittedName>
        <fullName evidence="3">Type II toxin-antitoxin system RelE/ParE family toxin</fullName>
    </submittedName>
</protein>
<dbReference type="Proteomes" id="UP001500359">
    <property type="component" value="Unassembled WGS sequence"/>
</dbReference>
<evidence type="ECO:0000256" key="1">
    <source>
        <dbReference type="ARBA" id="ARBA00006226"/>
    </source>
</evidence>
<keyword evidence="2" id="KW-1277">Toxin-antitoxin system</keyword>